<proteinExistence type="predicted"/>
<comment type="caution">
    <text evidence="1">The sequence shown here is derived from an EMBL/GenBank/DDBJ whole genome shotgun (WGS) entry which is preliminary data.</text>
</comment>
<reference evidence="1" key="1">
    <citation type="journal article" date="2020" name="bioRxiv">
        <title>Hybrid origin of Populus tomentosa Carr. identified through genome sequencing and phylogenomic analysis.</title>
        <authorList>
            <person name="An X."/>
            <person name="Gao K."/>
            <person name="Chen Z."/>
            <person name="Li J."/>
            <person name="Yang X."/>
            <person name="Yang X."/>
            <person name="Zhou J."/>
            <person name="Guo T."/>
            <person name="Zhao T."/>
            <person name="Huang S."/>
            <person name="Miao D."/>
            <person name="Khan W.U."/>
            <person name="Rao P."/>
            <person name="Ye M."/>
            <person name="Lei B."/>
            <person name="Liao W."/>
            <person name="Wang J."/>
            <person name="Ji L."/>
            <person name="Li Y."/>
            <person name="Guo B."/>
            <person name="Mustafa N.S."/>
            <person name="Li S."/>
            <person name="Yun Q."/>
            <person name="Keller S.R."/>
            <person name="Mao J."/>
            <person name="Zhang R."/>
            <person name="Strauss S.H."/>
        </authorList>
    </citation>
    <scope>NUCLEOTIDE SEQUENCE</scope>
    <source>
        <strain evidence="1">GM15</strain>
        <tissue evidence="1">Leaf</tissue>
    </source>
</reference>
<protein>
    <submittedName>
        <fullName evidence="1">Uncharacterized protein</fullName>
    </submittedName>
</protein>
<evidence type="ECO:0000313" key="1">
    <source>
        <dbReference type="EMBL" id="KAG6749652.1"/>
    </source>
</evidence>
<evidence type="ECO:0000313" key="2">
    <source>
        <dbReference type="Proteomes" id="UP000886885"/>
    </source>
</evidence>
<dbReference type="EMBL" id="JAAWWB010000027">
    <property type="protein sequence ID" value="KAG6749652.1"/>
    <property type="molecule type" value="Genomic_DNA"/>
</dbReference>
<sequence length="75" mass="8828">MENFGVSSVTVNYCYPSLSSLSYFNTPNYIDGRKILKRREVNEVRKGKQRRKESQWLNVASKVKDEYIDSYGRVE</sequence>
<name>A0A8X7YHA7_POPTO</name>
<dbReference type="Proteomes" id="UP000886885">
    <property type="component" value="Chromosome 14A"/>
</dbReference>
<organism evidence="1 2">
    <name type="scientific">Populus tomentosa</name>
    <name type="common">Chinese white poplar</name>
    <dbReference type="NCBI Taxonomy" id="118781"/>
    <lineage>
        <taxon>Eukaryota</taxon>
        <taxon>Viridiplantae</taxon>
        <taxon>Streptophyta</taxon>
        <taxon>Embryophyta</taxon>
        <taxon>Tracheophyta</taxon>
        <taxon>Spermatophyta</taxon>
        <taxon>Magnoliopsida</taxon>
        <taxon>eudicotyledons</taxon>
        <taxon>Gunneridae</taxon>
        <taxon>Pentapetalae</taxon>
        <taxon>rosids</taxon>
        <taxon>fabids</taxon>
        <taxon>Malpighiales</taxon>
        <taxon>Salicaceae</taxon>
        <taxon>Saliceae</taxon>
        <taxon>Populus</taxon>
    </lineage>
</organism>
<accession>A0A8X7YHA7</accession>
<dbReference type="AlphaFoldDB" id="A0A8X7YHA7"/>
<keyword evidence="2" id="KW-1185">Reference proteome</keyword>
<gene>
    <name evidence="1" type="ORF">POTOM_046714</name>
</gene>